<dbReference type="Pfam" id="PF00753">
    <property type="entry name" value="Lactamase_B"/>
    <property type="match status" value="1"/>
</dbReference>
<accession>A0A0W8E5E3</accession>
<protein>
    <recommendedName>
        <fullName evidence="1">Metallo-beta-lactamase domain-containing protein</fullName>
    </recommendedName>
</protein>
<comment type="caution">
    <text evidence="2">The sequence shown here is derived from an EMBL/GenBank/DDBJ whole genome shotgun (WGS) entry which is preliminary data.</text>
</comment>
<feature type="domain" description="Metallo-beta-lactamase" evidence="1">
    <location>
        <begin position="28"/>
        <end position="197"/>
    </location>
</feature>
<proteinExistence type="predicted"/>
<reference evidence="2" key="1">
    <citation type="journal article" date="2015" name="Proc. Natl. Acad. Sci. U.S.A.">
        <title>Networks of energetic and metabolic interactions define dynamics in microbial communities.</title>
        <authorList>
            <person name="Embree M."/>
            <person name="Liu J.K."/>
            <person name="Al-Bassam M.M."/>
            <person name="Zengler K."/>
        </authorList>
    </citation>
    <scope>NUCLEOTIDE SEQUENCE</scope>
</reference>
<dbReference type="EMBL" id="LNQE01001865">
    <property type="protein sequence ID" value="KUG03898.1"/>
    <property type="molecule type" value="Genomic_DNA"/>
</dbReference>
<dbReference type="SMART" id="SM00849">
    <property type="entry name" value="Lactamase_B"/>
    <property type="match status" value="1"/>
</dbReference>
<dbReference type="Gene3D" id="3.60.15.10">
    <property type="entry name" value="Ribonuclease Z/Hydroxyacylglutathione hydrolase-like"/>
    <property type="match status" value="1"/>
</dbReference>
<evidence type="ECO:0000259" key="1">
    <source>
        <dbReference type="SMART" id="SM00849"/>
    </source>
</evidence>
<dbReference type="InterPro" id="IPR036866">
    <property type="entry name" value="RibonucZ/Hydroxyglut_hydro"/>
</dbReference>
<dbReference type="AlphaFoldDB" id="A0A0W8E5E3"/>
<dbReference type="PANTHER" id="PTHR42951:SF22">
    <property type="entry name" value="METALLO BETA-LACTAMASE SUPERFAMILY LIPOPROTEIN"/>
    <property type="match status" value="1"/>
</dbReference>
<evidence type="ECO:0000313" key="2">
    <source>
        <dbReference type="EMBL" id="KUG03898.1"/>
    </source>
</evidence>
<dbReference type="PANTHER" id="PTHR42951">
    <property type="entry name" value="METALLO-BETA-LACTAMASE DOMAIN-CONTAINING"/>
    <property type="match status" value="1"/>
</dbReference>
<sequence>MMNDNVYKGITEWQGIREMPWNRPFKMSIFLYVVDGLLIDTGPSTLGQESIKFFKENNINQVALTHVHEDHSGMAAWLQEKFKIPVYLHEDSIAEAAVEPEFLKYRLEIWGRRPAFKAQTIPAQIETDKYCFQVIDTPGHYKHHKAFLESNQGWLFSGDLLVNTKPRSVFCEENMSEMINSLEKISTLDFDTVFCSHTGILKNGQQLCHQKLEYLLDLRAKVQEMRQQGLEDREIDSRLFPEEDKVGVLTDGDFSSFYIVSTL</sequence>
<organism evidence="2">
    <name type="scientific">hydrocarbon metagenome</name>
    <dbReference type="NCBI Taxonomy" id="938273"/>
    <lineage>
        <taxon>unclassified sequences</taxon>
        <taxon>metagenomes</taxon>
        <taxon>ecological metagenomes</taxon>
    </lineage>
</organism>
<dbReference type="SUPFAM" id="SSF56281">
    <property type="entry name" value="Metallo-hydrolase/oxidoreductase"/>
    <property type="match status" value="1"/>
</dbReference>
<dbReference type="InterPro" id="IPR050855">
    <property type="entry name" value="NDM-1-like"/>
</dbReference>
<gene>
    <name evidence="2" type="ORF">ASZ90_018678</name>
</gene>
<dbReference type="InterPro" id="IPR001279">
    <property type="entry name" value="Metallo-B-lactamas"/>
</dbReference>
<name>A0A0W8E5E3_9ZZZZ</name>